<feature type="region of interest" description="Disordered" evidence="1">
    <location>
        <begin position="38"/>
        <end position="78"/>
    </location>
</feature>
<feature type="compositionally biased region" description="Polar residues" evidence="1">
    <location>
        <begin position="50"/>
        <end position="76"/>
    </location>
</feature>
<evidence type="ECO:0000313" key="2">
    <source>
        <dbReference type="EMBL" id="TRX87884.1"/>
    </source>
</evidence>
<evidence type="ECO:0000256" key="1">
    <source>
        <dbReference type="SAM" id="MobiDB-lite"/>
    </source>
</evidence>
<gene>
    <name evidence="2" type="ORF">FHL15_011223</name>
</gene>
<comment type="caution">
    <text evidence="2">The sequence shown here is derived from an EMBL/GenBank/DDBJ whole genome shotgun (WGS) entry which is preliminary data.</text>
</comment>
<proteinExistence type="predicted"/>
<dbReference type="EMBL" id="VFLP01000112">
    <property type="protein sequence ID" value="TRX87884.1"/>
    <property type="molecule type" value="Genomic_DNA"/>
</dbReference>
<reference evidence="3" key="1">
    <citation type="submission" date="2019-06" db="EMBL/GenBank/DDBJ databases">
        <title>Draft genome sequence of the griseofulvin-producing fungus Xylaria cubensis strain G536.</title>
        <authorList>
            <person name="Mead M.E."/>
            <person name="Raja H.A."/>
            <person name="Steenwyk J.L."/>
            <person name="Knowles S.L."/>
            <person name="Oberlies N.H."/>
            <person name="Rokas A."/>
        </authorList>
    </citation>
    <scope>NUCLEOTIDE SEQUENCE [LARGE SCALE GENOMIC DNA]</scope>
    <source>
        <strain evidence="3">G536</strain>
    </source>
</reference>
<dbReference type="OrthoDB" id="4737754at2759"/>
<keyword evidence="3" id="KW-1185">Reference proteome</keyword>
<sequence length="124" mass="13354">MDGLYIDTFGILPSDDLSNNSALSQSAPDSYCTCPNQHAPCSKRKEKTANSRLGRTFGSLNNRQENDTQSSETNRSALELASEASTKILAATAAAAKAFMAFTLYRTIMTTTTTTLSKLNLGTF</sequence>
<accession>A0A553HIW0</accession>
<dbReference type="AlphaFoldDB" id="A0A553HIW0"/>
<name>A0A553HIW0_9PEZI</name>
<dbReference type="Proteomes" id="UP000319160">
    <property type="component" value="Unassembled WGS sequence"/>
</dbReference>
<organism evidence="2 3">
    <name type="scientific">Xylaria flabelliformis</name>
    <dbReference type="NCBI Taxonomy" id="2512241"/>
    <lineage>
        <taxon>Eukaryota</taxon>
        <taxon>Fungi</taxon>
        <taxon>Dikarya</taxon>
        <taxon>Ascomycota</taxon>
        <taxon>Pezizomycotina</taxon>
        <taxon>Sordariomycetes</taxon>
        <taxon>Xylariomycetidae</taxon>
        <taxon>Xylariales</taxon>
        <taxon>Xylariaceae</taxon>
        <taxon>Xylaria</taxon>
    </lineage>
</organism>
<evidence type="ECO:0000313" key="3">
    <source>
        <dbReference type="Proteomes" id="UP000319160"/>
    </source>
</evidence>
<protein>
    <submittedName>
        <fullName evidence="2">Uncharacterized protein</fullName>
    </submittedName>
</protein>